<dbReference type="EMBL" id="FMZZ01000008">
    <property type="protein sequence ID" value="SDD21819.1"/>
    <property type="molecule type" value="Genomic_DNA"/>
</dbReference>
<evidence type="ECO:0000313" key="1">
    <source>
        <dbReference type="EMBL" id="SDD21819.1"/>
    </source>
</evidence>
<keyword evidence="2" id="KW-1185">Reference proteome</keyword>
<dbReference type="OrthoDB" id="3694049at2"/>
<organism evidence="1 2">
    <name type="scientific">Actinokineospora iranica</name>
    <dbReference type="NCBI Taxonomy" id="1271860"/>
    <lineage>
        <taxon>Bacteria</taxon>
        <taxon>Bacillati</taxon>
        <taxon>Actinomycetota</taxon>
        <taxon>Actinomycetes</taxon>
        <taxon>Pseudonocardiales</taxon>
        <taxon>Pseudonocardiaceae</taxon>
        <taxon>Actinokineospora</taxon>
    </lineage>
</organism>
<dbReference type="Pfam" id="PF20060">
    <property type="entry name" value="DUF6459"/>
    <property type="match status" value="1"/>
</dbReference>
<reference evidence="2" key="1">
    <citation type="submission" date="2016-10" db="EMBL/GenBank/DDBJ databases">
        <authorList>
            <person name="Varghese N."/>
            <person name="Submissions S."/>
        </authorList>
    </citation>
    <scope>NUCLEOTIDE SEQUENCE [LARGE SCALE GENOMIC DNA]</scope>
    <source>
        <strain evidence="2">IBRC-M 10403</strain>
    </source>
</reference>
<dbReference type="RefSeq" id="WP_091452250.1">
    <property type="nucleotide sequence ID" value="NZ_FMZZ01000008.1"/>
</dbReference>
<dbReference type="InterPro" id="IPR045596">
    <property type="entry name" value="DUF6459"/>
</dbReference>
<proteinExistence type="predicted"/>
<accession>A0A1G6SYJ8</accession>
<sequence length="144" mass="16315">MVLLSALPDYEPAVTPWPPPRKPLLPHPAPVWDEPGPTRDTVWRLLTLLLESLDGRRPLPQLRTALATGVYEAMATRARVTTGRNHRLISLHTCRTSPETLELAASIREWPTGRPQSWRGRALAGRMELRNDTWLCTFLRPVGR</sequence>
<name>A0A1G6SYJ8_9PSEU</name>
<evidence type="ECO:0000313" key="2">
    <source>
        <dbReference type="Proteomes" id="UP000199501"/>
    </source>
</evidence>
<protein>
    <submittedName>
        <fullName evidence="1">Uncharacterized protein</fullName>
    </submittedName>
</protein>
<gene>
    <name evidence="1" type="ORF">SAMN05216174_108252</name>
</gene>
<dbReference type="Proteomes" id="UP000199501">
    <property type="component" value="Unassembled WGS sequence"/>
</dbReference>
<dbReference type="AlphaFoldDB" id="A0A1G6SYJ8"/>